<dbReference type="Gene3D" id="3.40.30.10">
    <property type="entry name" value="Glutaredoxin"/>
    <property type="match status" value="1"/>
</dbReference>
<dbReference type="InterPro" id="IPR000866">
    <property type="entry name" value="AhpC/TSA"/>
</dbReference>
<dbReference type="CDD" id="cd02966">
    <property type="entry name" value="TlpA_like_family"/>
    <property type="match status" value="1"/>
</dbReference>
<organism evidence="3 4">
    <name type="scientific">Arcticibacter tournemirensis</name>
    <dbReference type="NCBI Taxonomy" id="699437"/>
    <lineage>
        <taxon>Bacteria</taxon>
        <taxon>Pseudomonadati</taxon>
        <taxon>Bacteroidota</taxon>
        <taxon>Sphingobacteriia</taxon>
        <taxon>Sphingobacteriales</taxon>
        <taxon>Sphingobacteriaceae</taxon>
        <taxon>Arcticibacter</taxon>
    </lineage>
</organism>
<dbReference type="InterPro" id="IPR013766">
    <property type="entry name" value="Thioredoxin_domain"/>
</dbReference>
<dbReference type="GO" id="GO:0016209">
    <property type="term" value="F:antioxidant activity"/>
    <property type="evidence" value="ECO:0007669"/>
    <property type="project" value="InterPro"/>
</dbReference>
<keyword evidence="4" id="KW-1185">Reference proteome</keyword>
<evidence type="ECO:0000256" key="1">
    <source>
        <dbReference type="ARBA" id="ARBA00023284"/>
    </source>
</evidence>
<evidence type="ECO:0000313" key="4">
    <source>
        <dbReference type="Proteomes" id="UP000322918"/>
    </source>
</evidence>
<accession>A0A5M9HDZ9</accession>
<dbReference type="PANTHER" id="PTHR42852:SF1">
    <property type="entry name" value="THIOREDOXIN-LIKE PROTEIN YNEN"/>
    <property type="match status" value="1"/>
</dbReference>
<dbReference type="Proteomes" id="UP000322918">
    <property type="component" value="Unassembled WGS sequence"/>
</dbReference>
<evidence type="ECO:0000259" key="2">
    <source>
        <dbReference type="PROSITE" id="PS51352"/>
    </source>
</evidence>
<protein>
    <submittedName>
        <fullName evidence="3">TlpA family protein disulfide reductase</fullName>
    </submittedName>
</protein>
<dbReference type="PROSITE" id="PS51352">
    <property type="entry name" value="THIOREDOXIN_2"/>
    <property type="match status" value="1"/>
</dbReference>
<dbReference type="SUPFAM" id="SSF52833">
    <property type="entry name" value="Thioredoxin-like"/>
    <property type="match status" value="1"/>
</dbReference>
<evidence type="ECO:0000313" key="3">
    <source>
        <dbReference type="EMBL" id="KAA8483127.1"/>
    </source>
</evidence>
<dbReference type="EMBL" id="VWNE01000013">
    <property type="protein sequence ID" value="KAA8483127.1"/>
    <property type="molecule type" value="Genomic_DNA"/>
</dbReference>
<dbReference type="InterPro" id="IPR017937">
    <property type="entry name" value="Thioredoxin_CS"/>
</dbReference>
<dbReference type="OrthoDB" id="6399635at2"/>
<dbReference type="GO" id="GO:0016491">
    <property type="term" value="F:oxidoreductase activity"/>
    <property type="evidence" value="ECO:0007669"/>
    <property type="project" value="InterPro"/>
</dbReference>
<dbReference type="InterPro" id="IPR050553">
    <property type="entry name" value="Thioredoxin_ResA/DsbE_sf"/>
</dbReference>
<dbReference type="PANTHER" id="PTHR42852">
    <property type="entry name" value="THIOL:DISULFIDE INTERCHANGE PROTEIN DSBE"/>
    <property type="match status" value="1"/>
</dbReference>
<feature type="domain" description="Thioredoxin" evidence="2">
    <location>
        <begin position="386"/>
        <end position="522"/>
    </location>
</feature>
<proteinExistence type="predicted"/>
<dbReference type="AlphaFoldDB" id="A0A5M9HDZ9"/>
<sequence>MSLHLHLLKKIGLFKLGLLMMIFSSIHTSAQLLHPDAVKYRTGFYNNYYKNPDSAIFYARKLASDPKYASFLRQAVHEDIFFYFSDEVKQKFKDASLKNNDADWKKKYNEFLLPIYNTLHKMSTDASPLVVNTSKPLFLWAKVHGLQQNVDNNKELEKSDRAGVQSLVKDKPGMPLKSPRNTADIARTKQLVKEFVAFQTTQENSFQDKTGTYALLMYKDIANEKTMQRQAEDLLSATMKSALGAIQNINVNTAPDIAIAKRAWNRYLYAAANYFKANALTLAGDHQAAGAYYKTAAEYSPDLTDLRKPNDISSEVYLFGNKQPEYFQLAYVNYLKKYGDKNQMLSALTQIALRNPVDHKAGLAAYFAANFAQRENFNTYWRRAINTGLDKAPSIFIRKTDGSNYSSAQNAGKWILVDFWGTWCGPCRIEHPDLQKLYLKSISDTSAGLDIITIACQDTKEKVSAYMNEFKYTFPVAMEDQKILSTYNVNGFPTKVLITPEGNYLVIPFNSDWLAFIDRYTRD</sequence>
<dbReference type="InterPro" id="IPR036249">
    <property type="entry name" value="Thioredoxin-like_sf"/>
</dbReference>
<reference evidence="3 4" key="1">
    <citation type="submission" date="2019-09" db="EMBL/GenBank/DDBJ databases">
        <title>Pararcticibacter amylolyticus gen. nov., sp. nov., isolated from a rottenly hemp rope, and reclassification of Pedobacter tournemirensis as Pararcticibacter tournemirensis comb. nov.</title>
        <authorList>
            <person name="Cai Y."/>
        </authorList>
    </citation>
    <scope>NUCLEOTIDE SEQUENCE [LARGE SCALE GENOMIC DNA]</scope>
    <source>
        <strain evidence="3 4">TF5-37.2-LB10</strain>
    </source>
</reference>
<dbReference type="PROSITE" id="PS00194">
    <property type="entry name" value="THIOREDOXIN_1"/>
    <property type="match status" value="1"/>
</dbReference>
<gene>
    <name evidence="3" type="ORF">F1649_09965</name>
</gene>
<comment type="caution">
    <text evidence="3">The sequence shown here is derived from an EMBL/GenBank/DDBJ whole genome shotgun (WGS) entry which is preliminary data.</text>
</comment>
<dbReference type="Pfam" id="PF00578">
    <property type="entry name" value="AhpC-TSA"/>
    <property type="match status" value="1"/>
</dbReference>
<keyword evidence="1" id="KW-0676">Redox-active center</keyword>
<name>A0A5M9HDZ9_9SPHI</name>